<dbReference type="Pfam" id="PF00917">
    <property type="entry name" value="MATH"/>
    <property type="match status" value="1"/>
</dbReference>
<dbReference type="SMART" id="SM00225">
    <property type="entry name" value="BTB"/>
    <property type="match status" value="1"/>
</dbReference>
<dbReference type="PANTHER" id="PTHR22743:SF165">
    <property type="entry name" value="BTB AND MATH DOMAIN CONTAINING-RELATED"/>
    <property type="match status" value="1"/>
</dbReference>
<dbReference type="Gene3D" id="2.60.210.10">
    <property type="entry name" value="Apoptosis, Tumor Necrosis Factor Receptor Associated Protein 2, Chain A"/>
    <property type="match status" value="1"/>
</dbReference>
<dbReference type="Pfam" id="PF00651">
    <property type="entry name" value="BTB"/>
    <property type="match status" value="1"/>
</dbReference>
<reference evidence="4" key="1">
    <citation type="submission" date="2017-10" db="EMBL/GenBank/DDBJ databases">
        <title>Rapid genome shrinkage in a self-fertile nematode reveals novel sperm competition proteins.</title>
        <authorList>
            <person name="Yin D."/>
            <person name="Schwarz E.M."/>
            <person name="Thomas C.G."/>
            <person name="Felde R.L."/>
            <person name="Korf I.F."/>
            <person name="Cutter A.D."/>
            <person name="Schartner C.M."/>
            <person name="Ralston E.J."/>
            <person name="Meyer B.J."/>
            <person name="Haag E.S."/>
        </authorList>
    </citation>
    <scope>NUCLEOTIDE SEQUENCE [LARGE SCALE GENOMIC DNA]</scope>
    <source>
        <strain evidence="4">JU1422</strain>
    </source>
</reference>
<keyword evidence="1" id="KW-0175">Coiled coil</keyword>
<organism evidence="3 4">
    <name type="scientific">Caenorhabditis nigoni</name>
    <dbReference type="NCBI Taxonomy" id="1611254"/>
    <lineage>
        <taxon>Eukaryota</taxon>
        <taxon>Metazoa</taxon>
        <taxon>Ecdysozoa</taxon>
        <taxon>Nematoda</taxon>
        <taxon>Chromadorea</taxon>
        <taxon>Rhabditida</taxon>
        <taxon>Rhabditina</taxon>
        <taxon>Rhabditomorpha</taxon>
        <taxon>Rhabditoidea</taxon>
        <taxon>Rhabditidae</taxon>
        <taxon>Peloderinae</taxon>
        <taxon>Caenorhabditis</taxon>
    </lineage>
</organism>
<gene>
    <name evidence="3" type="primary">Cnig_chr_II.g7727</name>
    <name evidence="3" type="ORF">B9Z55_007727</name>
</gene>
<dbReference type="InterPro" id="IPR002083">
    <property type="entry name" value="MATH/TRAF_dom"/>
</dbReference>
<evidence type="ECO:0000256" key="1">
    <source>
        <dbReference type="SAM" id="Coils"/>
    </source>
</evidence>
<comment type="caution">
    <text evidence="3">The sequence shown here is derived from an EMBL/GenBank/DDBJ whole genome shotgun (WGS) entry which is preliminary data.</text>
</comment>
<dbReference type="AlphaFoldDB" id="A0A2G5VB95"/>
<dbReference type="InterPro" id="IPR000210">
    <property type="entry name" value="BTB/POZ_dom"/>
</dbReference>
<dbReference type="SUPFAM" id="SSF49599">
    <property type="entry name" value="TRAF domain-like"/>
    <property type="match status" value="1"/>
</dbReference>
<evidence type="ECO:0000313" key="4">
    <source>
        <dbReference type="Proteomes" id="UP000230233"/>
    </source>
</evidence>
<feature type="domain" description="MATH" evidence="2">
    <location>
        <begin position="95"/>
        <end position="215"/>
    </location>
</feature>
<dbReference type="EMBL" id="PDUG01000002">
    <property type="protein sequence ID" value="PIC48941.1"/>
    <property type="molecule type" value="Genomic_DNA"/>
</dbReference>
<protein>
    <recommendedName>
        <fullName evidence="2">MATH domain-containing protein</fullName>
    </recommendedName>
</protein>
<dbReference type="CDD" id="cd18186">
    <property type="entry name" value="BTB_POZ_ZBTB_KLHL-like"/>
    <property type="match status" value="1"/>
</dbReference>
<feature type="coiled-coil region" evidence="1">
    <location>
        <begin position="15"/>
        <end position="63"/>
    </location>
</feature>
<dbReference type="SUPFAM" id="SSF54695">
    <property type="entry name" value="POZ domain"/>
    <property type="match status" value="1"/>
</dbReference>
<name>A0A2G5VB95_9PELO</name>
<dbReference type="InterPro" id="IPR011333">
    <property type="entry name" value="SKP1/BTB/POZ_sf"/>
</dbReference>
<evidence type="ECO:0000313" key="3">
    <source>
        <dbReference type="EMBL" id="PIC48941.1"/>
    </source>
</evidence>
<dbReference type="PANTHER" id="PTHR22743">
    <property type="entry name" value="MEPRIN/TRAF-LIKE MATH FAMILY-C.ELEGANS"/>
    <property type="match status" value="1"/>
</dbReference>
<accession>A0A2G5VB95</accession>
<proteinExistence type="predicted"/>
<dbReference type="CDD" id="cd00121">
    <property type="entry name" value="MATH"/>
    <property type="match status" value="1"/>
</dbReference>
<dbReference type="SMART" id="SM00061">
    <property type="entry name" value="MATH"/>
    <property type="match status" value="1"/>
</dbReference>
<dbReference type="Proteomes" id="UP000230233">
    <property type="component" value="Chromosome II"/>
</dbReference>
<dbReference type="InterPro" id="IPR052664">
    <property type="entry name" value="BTB-MATH_domain_protein"/>
</dbReference>
<keyword evidence="4" id="KW-1185">Reference proteome</keyword>
<dbReference type="PROSITE" id="PS50144">
    <property type="entry name" value="MATH"/>
    <property type="match status" value="1"/>
</dbReference>
<dbReference type="Gene3D" id="3.30.710.10">
    <property type="entry name" value="Potassium Channel Kv1.1, Chain A"/>
    <property type="match status" value="1"/>
</dbReference>
<evidence type="ECO:0000259" key="2">
    <source>
        <dbReference type="PROSITE" id="PS50144"/>
    </source>
</evidence>
<sequence length="365" mass="42557">MASNEEGNIGKELSSTKLLEILQALENRNIALTEEINKNKQNYDELSERLQSIEASISKLSNSKEDSQKSKDVSEKTSVVESIVPADNTTNVTSESEKRFKLKHVFTNVRKFIEAQHNNSEREDHYNVKWFICVKRLKNHLAFYVFCEPIVPADKWSIQTRVEMKILRKYRNDVIKTIYHCYENNKGWGFHEFLEWEKMEKEYLVKGNLTVEADVSIIETTGLGKEKIREFDESQKHVSDVILVVRDTKFYALKMLTGIDPEDFHYFLEVLYGESAIDETTVEGVALLADMYDAPTAMRRCEEFLMEKSKQSLKKKLKIANRYGLEKLEEKCMSEIAALEGKRYVAPKDTKVTKKQPKKKWFTFR</sequence>
<dbReference type="InterPro" id="IPR008974">
    <property type="entry name" value="TRAF-like"/>
</dbReference>